<protein>
    <submittedName>
        <fullName evidence="1">Uncharacterized protein</fullName>
    </submittedName>
</protein>
<dbReference type="Proteomes" id="UP001164250">
    <property type="component" value="Chromosome 6"/>
</dbReference>
<evidence type="ECO:0000313" key="1">
    <source>
        <dbReference type="EMBL" id="KAJ0096212.1"/>
    </source>
</evidence>
<dbReference type="EMBL" id="CM047902">
    <property type="protein sequence ID" value="KAJ0096212.1"/>
    <property type="molecule type" value="Genomic_DNA"/>
</dbReference>
<sequence>MDPKMVDRQSPWLTRQALISHVEPTLLSSFSVFFILVSDSVRWRVERQWALWLQDQVLILRQLRAG</sequence>
<keyword evidence="2" id="KW-1185">Reference proteome</keyword>
<proteinExistence type="predicted"/>
<accession>A0ACC1BBI3</accession>
<organism evidence="1 2">
    <name type="scientific">Pistacia atlantica</name>
    <dbReference type="NCBI Taxonomy" id="434234"/>
    <lineage>
        <taxon>Eukaryota</taxon>
        <taxon>Viridiplantae</taxon>
        <taxon>Streptophyta</taxon>
        <taxon>Embryophyta</taxon>
        <taxon>Tracheophyta</taxon>
        <taxon>Spermatophyta</taxon>
        <taxon>Magnoliopsida</taxon>
        <taxon>eudicotyledons</taxon>
        <taxon>Gunneridae</taxon>
        <taxon>Pentapetalae</taxon>
        <taxon>rosids</taxon>
        <taxon>malvids</taxon>
        <taxon>Sapindales</taxon>
        <taxon>Anacardiaceae</taxon>
        <taxon>Pistacia</taxon>
    </lineage>
</organism>
<reference evidence="2" key="1">
    <citation type="journal article" date="2023" name="G3 (Bethesda)">
        <title>Genome assembly and association tests identify interacting loci associated with vigor, precocity, and sex in interspecific pistachio rootstocks.</title>
        <authorList>
            <person name="Palmer W."/>
            <person name="Jacygrad E."/>
            <person name="Sagayaradj S."/>
            <person name="Cavanaugh K."/>
            <person name="Han R."/>
            <person name="Bertier L."/>
            <person name="Beede B."/>
            <person name="Kafkas S."/>
            <person name="Golino D."/>
            <person name="Preece J."/>
            <person name="Michelmore R."/>
        </authorList>
    </citation>
    <scope>NUCLEOTIDE SEQUENCE [LARGE SCALE GENOMIC DNA]</scope>
</reference>
<name>A0ACC1BBI3_9ROSI</name>
<gene>
    <name evidence="1" type="ORF">Patl1_17004</name>
</gene>
<evidence type="ECO:0000313" key="2">
    <source>
        <dbReference type="Proteomes" id="UP001164250"/>
    </source>
</evidence>
<comment type="caution">
    <text evidence="1">The sequence shown here is derived from an EMBL/GenBank/DDBJ whole genome shotgun (WGS) entry which is preliminary data.</text>
</comment>